<feature type="region of interest" description="Disordered" evidence="6">
    <location>
        <begin position="418"/>
        <end position="514"/>
    </location>
</feature>
<evidence type="ECO:0000313" key="8">
    <source>
        <dbReference type="EMBL" id="SLM41465.1"/>
    </source>
</evidence>
<dbReference type="Pfam" id="PF04082">
    <property type="entry name" value="Fungal_trans"/>
    <property type="match status" value="1"/>
</dbReference>
<keyword evidence="5" id="KW-0539">Nucleus</keyword>
<dbReference type="PROSITE" id="PS50048">
    <property type="entry name" value="ZN2_CY6_FUNGAL_2"/>
    <property type="match status" value="1"/>
</dbReference>
<feature type="compositionally biased region" description="Low complexity" evidence="6">
    <location>
        <begin position="182"/>
        <end position="199"/>
    </location>
</feature>
<dbReference type="PROSITE" id="PS00463">
    <property type="entry name" value="ZN2_CY6_FUNGAL_1"/>
    <property type="match status" value="1"/>
</dbReference>
<dbReference type="SMART" id="SM00906">
    <property type="entry name" value="Fungal_trans"/>
    <property type="match status" value="1"/>
</dbReference>
<evidence type="ECO:0000313" key="9">
    <source>
        <dbReference type="Proteomes" id="UP000192927"/>
    </source>
</evidence>
<reference evidence="9" key="1">
    <citation type="submission" date="2017-03" db="EMBL/GenBank/DDBJ databases">
        <authorList>
            <person name="Sharma R."/>
            <person name="Thines M."/>
        </authorList>
    </citation>
    <scope>NUCLEOTIDE SEQUENCE [LARGE SCALE GENOMIC DNA]</scope>
</reference>
<proteinExistence type="predicted"/>
<organism evidence="8 9">
    <name type="scientific">Lasallia pustulata</name>
    <dbReference type="NCBI Taxonomy" id="136370"/>
    <lineage>
        <taxon>Eukaryota</taxon>
        <taxon>Fungi</taxon>
        <taxon>Dikarya</taxon>
        <taxon>Ascomycota</taxon>
        <taxon>Pezizomycotina</taxon>
        <taxon>Lecanoromycetes</taxon>
        <taxon>OSLEUM clade</taxon>
        <taxon>Umbilicariomycetidae</taxon>
        <taxon>Umbilicariales</taxon>
        <taxon>Umbilicariaceae</taxon>
        <taxon>Lasallia</taxon>
    </lineage>
</organism>
<feature type="compositionally biased region" description="Low complexity" evidence="6">
    <location>
        <begin position="256"/>
        <end position="267"/>
    </location>
</feature>
<dbReference type="EMBL" id="FWEW01003866">
    <property type="protein sequence ID" value="SLM41465.1"/>
    <property type="molecule type" value="Genomic_DNA"/>
</dbReference>
<dbReference type="InterPro" id="IPR050815">
    <property type="entry name" value="TF_fung"/>
</dbReference>
<sequence length="1053" mass="117805">MRLLDRRSPILNHPVTLCQASRSRCCTAFPDASPPRRLDASTPHHSALSTGAFFDLMKICRKCWAVQRHRWAISAYSLMSGIHARLPGRNLLLLDTQNLGSPDYSHGALRDSYAKMTAFQLPPPTIGPSMPSRLHFNTELRPSFSEPSRYETMSHLQKTAESARSTWREQLPSVSQLLTPASQPSVPHSPFSPPYSSESSTEHRSAHPSPRRNSTCHHAEQPGGYPSHDSYATANMHSRQRESMPDLSRRGSAQVFPPSSQYPFPYSTRSESSGPPYPSYNEHPRSATYPQSVPFNSSNRYYQAQLNGYGPASSPISVSGQNDRDLSSPTVHLPRVVGEQIIPGEGPCYIYEDGSRCKKIIDGEPVNAQWGITKAGKPRKRLAIACMTCREKKIKCDPGDPKCIQCDKFGRECRFQTAPRGHHSSSESPSYENQAHTPTPASVKADLRTYSASSEPQVIEERHSFKRRSSSAEPTYDDEGRRTIYKGPIRGRPSFKRHQQSISESQGAKVVRTRAQSQVAVDTSSMSSVRSWDGDLPTPDYLGFHWRKDPYSIDVQMTDHYIELYFTHINGVTYPLFPREPFLHWVRFEKKKSPDDLMLVYSVLAVGSIFSPRAGQDEEGSQLARMAQHAVEKHRGRYTLQLAQSRVLLSLYYLSTGDSERAWDYCGLASRAAAGLELNIEENIQHVNGYGTQLYGLDQQGLAECRRRAFWSIYLMERLNGHLFSHSCAIQDEDIFVRLPCKDESYQSREDPRTTCPDSGVTESDVLNASASSALSPLAYLIQLSSILTDVLCHIHRSPYQSDTTYRASLSTFHTTTTNRLSSFVSSLPPNLAYNSFNTSAHLANDSLPIYITIHTLYHHIHIVLNRYARLSILSSSALTANIITATTHARSLLRVMQSLTQIPTDLRTLPPFIATAIVTATDVLSAAGSFETEIFTDTLRIMNGALSVMDELARCWKSVRQGRRKIKERIGEVAESGIGGPRGVRGWVVEEGLESDTGVARREMDLFYTDGEGRNVLLRTLGVEGRVVVLENMRDQREGDGIEEEEDEGEEM</sequence>
<feature type="domain" description="Zn(2)-C6 fungal-type" evidence="7">
    <location>
        <begin position="385"/>
        <end position="415"/>
    </location>
</feature>
<keyword evidence="9" id="KW-1185">Reference proteome</keyword>
<feature type="compositionally biased region" description="Polar residues" evidence="6">
    <location>
        <begin position="172"/>
        <end position="181"/>
    </location>
</feature>
<feature type="compositionally biased region" description="Polar residues" evidence="6">
    <location>
        <begin position="426"/>
        <end position="440"/>
    </location>
</feature>
<dbReference type="InterPro" id="IPR007219">
    <property type="entry name" value="XnlR_reg_dom"/>
</dbReference>
<keyword evidence="8" id="KW-0238">DNA-binding</keyword>
<dbReference type="Gene3D" id="4.10.240.10">
    <property type="entry name" value="Zn(2)-C6 fungal-type DNA-binding domain"/>
    <property type="match status" value="1"/>
</dbReference>
<dbReference type="GO" id="GO:0003677">
    <property type="term" value="F:DNA binding"/>
    <property type="evidence" value="ECO:0007669"/>
    <property type="project" value="UniProtKB-KW"/>
</dbReference>
<protein>
    <submittedName>
        <fullName evidence="8">Zn(2)-C6 fungal-type DNA-binding domain</fullName>
    </submittedName>
</protein>
<evidence type="ECO:0000256" key="3">
    <source>
        <dbReference type="ARBA" id="ARBA00023015"/>
    </source>
</evidence>
<keyword evidence="4" id="KW-0804">Transcription</keyword>
<evidence type="ECO:0000256" key="2">
    <source>
        <dbReference type="ARBA" id="ARBA00022723"/>
    </source>
</evidence>
<feature type="compositionally biased region" description="Basic and acidic residues" evidence="6">
    <location>
        <begin position="239"/>
        <end position="249"/>
    </location>
</feature>
<dbReference type="Proteomes" id="UP000192927">
    <property type="component" value="Unassembled WGS sequence"/>
</dbReference>
<keyword evidence="2" id="KW-0479">Metal-binding</keyword>
<dbReference type="SUPFAM" id="SSF57701">
    <property type="entry name" value="Zn2/Cys6 DNA-binding domain"/>
    <property type="match status" value="1"/>
</dbReference>
<accession>A0A1W5DEP5</accession>
<dbReference type="PANTHER" id="PTHR47338">
    <property type="entry name" value="ZN(II)2CYS6 TRANSCRIPTION FACTOR (EUROFUNG)-RELATED"/>
    <property type="match status" value="1"/>
</dbReference>
<dbReference type="GO" id="GO:0008270">
    <property type="term" value="F:zinc ion binding"/>
    <property type="evidence" value="ECO:0007669"/>
    <property type="project" value="InterPro"/>
</dbReference>
<dbReference type="AlphaFoldDB" id="A0A1W5DEP5"/>
<dbReference type="GO" id="GO:0006351">
    <property type="term" value="P:DNA-templated transcription"/>
    <property type="evidence" value="ECO:0007669"/>
    <property type="project" value="InterPro"/>
</dbReference>
<evidence type="ECO:0000256" key="5">
    <source>
        <dbReference type="ARBA" id="ARBA00023242"/>
    </source>
</evidence>
<dbReference type="Pfam" id="PF00172">
    <property type="entry name" value="Zn_clus"/>
    <property type="match status" value="1"/>
</dbReference>
<dbReference type="InterPro" id="IPR036864">
    <property type="entry name" value="Zn2-C6_fun-type_DNA-bd_sf"/>
</dbReference>
<dbReference type="SMART" id="SM00066">
    <property type="entry name" value="GAL4"/>
    <property type="match status" value="1"/>
</dbReference>
<dbReference type="CDD" id="cd12148">
    <property type="entry name" value="fungal_TF_MHR"/>
    <property type="match status" value="1"/>
</dbReference>
<comment type="subcellular location">
    <subcellularLocation>
        <location evidence="1">Nucleus</location>
    </subcellularLocation>
</comment>
<evidence type="ECO:0000256" key="6">
    <source>
        <dbReference type="SAM" id="MobiDB-lite"/>
    </source>
</evidence>
<evidence type="ECO:0000256" key="1">
    <source>
        <dbReference type="ARBA" id="ARBA00004123"/>
    </source>
</evidence>
<dbReference type="InterPro" id="IPR001138">
    <property type="entry name" value="Zn2Cys6_DnaBD"/>
</dbReference>
<evidence type="ECO:0000256" key="4">
    <source>
        <dbReference type="ARBA" id="ARBA00023163"/>
    </source>
</evidence>
<evidence type="ECO:0000259" key="7">
    <source>
        <dbReference type="PROSITE" id="PS50048"/>
    </source>
</evidence>
<dbReference type="GO" id="GO:0005634">
    <property type="term" value="C:nucleus"/>
    <property type="evidence" value="ECO:0007669"/>
    <property type="project" value="UniProtKB-SubCell"/>
</dbReference>
<dbReference type="CDD" id="cd00067">
    <property type="entry name" value="GAL4"/>
    <property type="match status" value="1"/>
</dbReference>
<dbReference type="PANTHER" id="PTHR47338:SF11">
    <property type="entry name" value="ZN(II)2CYS6 TRANSCRIPTION FACTOR (EUROFUNG)"/>
    <property type="match status" value="1"/>
</dbReference>
<feature type="region of interest" description="Disordered" evidence="6">
    <location>
        <begin position="143"/>
        <end position="296"/>
    </location>
</feature>
<keyword evidence="3" id="KW-0805">Transcription regulation</keyword>
<name>A0A1W5DEP5_9LECA</name>
<feature type="compositionally biased region" description="Polar residues" evidence="6">
    <location>
        <begin position="154"/>
        <end position="165"/>
    </location>
</feature>
<dbReference type="GO" id="GO:0000981">
    <property type="term" value="F:DNA-binding transcription factor activity, RNA polymerase II-specific"/>
    <property type="evidence" value="ECO:0007669"/>
    <property type="project" value="InterPro"/>
</dbReference>